<keyword evidence="4" id="KW-1185">Reference proteome</keyword>
<dbReference type="InterPro" id="IPR023346">
    <property type="entry name" value="Lysozyme-like_dom_sf"/>
</dbReference>
<feature type="domain" description="Transglycosylase SLT" evidence="2">
    <location>
        <begin position="254"/>
        <end position="351"/>
    </location>
</feature>
<sequence length="675" mass="73343">MAQIDWRFMQPLDQSNQIAAMAAGNQQINAGLAAMGGAVTGYADALKQRNTDEILNALYQAQNTDQLPDAMAAVANLQKQYGRGFDQAAVRNAVDARGSTLMQRDLQGINLQQAQAAQAAIPQLNQMALAQAKARGVDVSGFENAANLGIDTSSQINSFANQMVNDTRDTRDFNYRSEKDARDFNYRKERDLTLDEQWKAANDRANMDSAYRYAEGFTTPAQSGYSVNPDGTISTYSTPGVTRGNAFAALMPSLFQQESGNRHRDANGNLITSPKGASGIAQIMPNTAAKPGYGMKPINLQTSTPEQQMQWATEYIGRIADHHKFTVPQALAAYNAGPGAVEDAIAKAKKSGGDFLQYLPKETQNYVPSILNRAGQGNAQQAVNAVGGTGLSQASMAKITGGYNDAIAKLNADYNAQGAKDQIKGSVATTGKNVDTWVASKKDKGLIFSNNNTFFTKATDLAKMAKADPAFNKLPENAQMNVLEGAYAKMNDVNAFQYVPDGDLKKFISRESQNYQKDRVNQFNQQKEAAFEQAYQSAVKEFRAVGQQPPSREGFRQLVDPQAPAPKKQQSNAQKATAAVTPRATRAVQAPSYITQGARINSRNEALSQARERSTNVANAPTRKELDALKAEALRKANTKREEEAAKAAFKKLQEANKNKPLSPEMQKLLKRYGG</sequence>
<feature type="compositionally biased region" description="Polar residues" evidence="1">
    <location>
        <begin position="592"/>
        <end position="607"/>
    </location>
</feature>
<organism evidence="3 4">
    <name type="scientific">Acinetobacter phage VB_ApiP_XC38</name>
    <dbReference type="NCBI Taxonomy" id="2655002"/>
    <lineage>
        <taxon>Viruses</taxon>
        <taxon>Duplodnaviria</taxon>
        <taxon>Heunggongvirae</taxon>
        <taxon>Uroviricota</taxon>
        <taxon>Caudoviricetes</taxon>
        <taxon>Schitoviridae</taxon>
        <taxon>Exceevirus</taxon>
        <taxon>Exceevirus Xc38</taxon>
    </lineage>
</organism>
<dbReference type="Pfam" id="PF01464">
    <property type="entry name" value="SLT"/>
    <property type="match status" value="1"/>
</dbReference>
<name>A0A5P8PQZ0_9CAUD</name>
<proteinExistence type="predicted"/>
<evidence type="ECO:0000259" key="2">
    <source>
        <dbReference type="Pfam" id="PF01464"/>
    </source>
</evidence>
<evidence type="ECO:0000313" key="4">
    <source>
        <dbReference type="Proteomes" id="UP000326537"/>
    </source>
</evidence>
<protein>
    <submittedName>
        <fullName evidence="3">Lytic tail fiber</fullName>
    </submittedName>
</protein>
<dbReference type="Proteomes" id="UP000326537">
    <property type="component" value="Segment"/>
</dbReference>
<gene>
    <name evidence="3" type="ORF">VBApiPXC38_13</name>
</gene>
<dbReference type="InterPro" id="IPR008258">
    <property type="entry name" value="Transglycosylase_SLT_dom_1"/>
</dbReference>
<dbReference type="Gene3D" id="1.10.530.10">
    <property type="match status" value="1"/>
</dbReference>
<dbReference type="EMBL" id="MN508356">
    <property type="protein sequence ID" value="QFR59700.1"/>
    <property type="molecule type" value="Genomic_DNA"/>
</dbReference>
<feature type="compositionally biased region" description="Low complexity" evidence="1">
    <location>
        <begin position="576"/>
        <end position="590"/>
    </location>
</feature>
<evidence type="ECO:0000313" key="3">
    <source>
        <dbReference type="EMBL" id="QFR59700.1"/>
    </source>
</evidence>
<dbReference type="PANTHER" id="PTHR37423">
    <property type="entry name" value="SOLUBLE LYTIC MUREIN TRANSGLYCOSYLASE-RELATED"/>
    <property type="match status" value="1"/>
</dbReference>
<reference evidence="3 4" key="1">
    <citation type="submission" date="2019-09" db="EMBL/GenBank/DDBJ databases">
        <title>The characteristics and genome analysis of VB_ApiP_XC38, a novel N4-like phage Infecting Acinetobacter pittii.</title>
        <authorList>
            <person name="Cheng M."/>
        </authorList>
    </citation>
    <scope>NUCLEOTIDE SEQUENCE [LARGE SCALE GENOMIC DNA]</scope>
</reference>
<evidence type="ECO:0000256" key="1">
    <source>
        <dbReference type="SAM" id="MobiDB-lite"/>
    </source>
</evidence>
<accession>A0A5P8PQZ0</accession>
<dbReference type="SUPFAM" id="SSF53955">
    <property type="entry name" value="Lysozyme-like"/>
    <property type="match status" value="1"/>
</dbReference>
<feature type="region of interest" description="Disordered" evidence="1">
    <location>
        <begin position="652"/>
        <end position="675"/>
    </location>
</feature>
<feature type="region of interest" description="Disordered" evidence="1">
    <location>
        <begin position="543"/>
        <end position="624"/>
    </location>
</feature>
<dbReference type="PANTHER" id="PTHR37423:SF2">
    <property type="entry name" value="MEMBRANE-BOUND LYTIC MUREIN TRANSGLYCOSYLASE C"/>
    <property type="match status" value="1"/>
</dbReference>
<dbReference type="CDD" id="cd00254">
    <property type="entry name" value="LT-like"/>
    <property type="match status" value="1"/>
</dbReference>